<feature type="transmembrane region" description="Helical" evidence="6">
    <location>
        <begin position="132"/>
        <end position="156"/>
    </location>
</feature>
<gene>
    <name evidence="8" type="primary">Dsec\GM19651</name>
    <name evidence="8" type="ORF">Dsec_GM19651</name>
</gene>
<evidence type="ECO:0000256" key="1">
    <source>
        <dbReference type="ARBA" id="ARBA00004496"/>
    </source>
</evidence>
<keyword evidence="6" id="KW-1133">Transmembrane helix</keyword>
<keyword evidence="5" id="KW-0106">Calcium</keyword>
<comment type="subcellular location">
    <subcellularLocation>
        <location evidence="1">Cytoplasm</location>
    </subcellularLocation>
</comment>
<dbReference type="PANTHER" id="PTHR46212">
    <property type="entry name" value="PEFLIN"/>
    <property type="match status" value="1"/>
</dbReference>
<dbReference type="GO" id="GO:0005737">
    <property type="term" value="C:cytoplasm"/>
    <property type="evidence" value="ECO:0007669"/>
    <property type="project" value="UniProtKB-SubCell"/>
</dbReference>
<dbReference type="Pfam" id="PF13499">
    <property type="entry name" value="EF-hand_7"/>
    <property type="match status" value="2"/>
</dbReference>
<dbReference type="GO" id="GO:0048306">
    <property type="term" value="F:calcium-dependent protein binding"/>
    <property type="evidence" value="ECO:0007669"/>
    <property type="project" value="UniProtKB-ARBA"/>
</dbReference>
<evidence type="ECO:0000259" key="7">
    <source>
        <dbReference type="PROSITE" id="PS50222"/>
    </source>
</evidence>
<organism evidence="9">
    <name type="scientific">Drosophila sechellia</name>
    <name type="common">Fruit fly</name>
    <dbReference type="NCBI Taxonomy" id="7238"/>
    <lineage>
        <taxon>Eukaryota</taxon>
        <taxon>Metazoa</taxon>
        <taxon>Ecdysozoa</taxon>
        <taxon>Arthropoda</taxon>
        <taxon>Hexapoda</taxon>
        <taxon>Insecta</taxon>
        <taxon>Pterygota</taxon>
        <taxon>Neoptera</taxon>
        <taxon>Endopterygota</taxon>
        <taxon>Diptera</taxon>
        <taxon>Brachycera</taxon>
        <taxon>Muscomorpha</taxon>
        <taxon>Ephydroidea</taxon>
        <taxon>Drosophilidae</taxon>
        <taxon>Drosophila</taxon>
        <taxon>Sophophora</taxon>
    </lineage>
</organism>
<evidence type="ECO:0000256" key="2">
    <source>
        <dbReference type="ARBA" id="ARBA00022490"/>
    </source>
</evidence>
<dbReference type="InterPro" id="IPR002048">
    <property type="entry name" value="EF_hand_dom"/>
</dbReference>
<dbReference type="HOGENOM" id="CLU_977507_0_0_1"/>
<keyword evidence="3" id="KW-0479">Metal-binding</keyword>
<dbReference type="KEGG" id="dse:6620606"/>
<dbReference type="SMR" id="B4IM49"/>
<evidence type="ECO:0000313" key="9">
    <source>
        <dbReference type="Proteomes" id="UP000001292"/>
    </source>
</evidence>
<dbReference type="EMBL" id="CH480927">
    <property type="protein sequence ID" value="EDW44102.1"/>
    <property type="molecule type" value="Genomic_DNA"/>
</dbReference>
<accession>B4IM49</accession>
<dbReference type="GO" id="GO:0005509">
    <property type="term" value="F:calcium ion binding"/>
    <property type="evidence" value="ECO:0007669"/>
    <property type="project" value="InterPro"/>
</dbReference>
<dbReference type="GO" id="GO:0046330">
    <property type="term" value="P:positive regulation of JNK cascade"/>
    <property type="evidence" value="ECO:0007669"/>
    <property type="project" value="EnsemblMetazoa"/>
</dbReference>
<dbReference type="InterPro" id="IPR011992">
    <property type="entry name" value="EF-hand-dom_pair"/>
</dbReference>
<evidence type="ECO:0000256" key="5">
    <source>
        <dbReference type="ARBA" id="ARBA00022837"/>
    </source>
</evidence>
<keyword evidence="2" id="KW-0963">Cytoplasm</keyword>
<dbReference type="PhylomeDB" id="B4IM49"/>
<dbReference type="Gene3D" id="1.10.238.10">
    <property type="entry name" value="EF-hand"/>
    <property type="match status" value="1"/>
</dbReference>
<dbReference type="AlphaFoldDB" id="B4IM49"/>
<keyword evidence="9" id="KW-1185">Reference proteome</keyword>
<dbReference type="SUPFAM" id="SSF47473">
    <property type="entry name" value="EF-hand"/>
    <property type="match status" value="1"/>
</dbReference>
<reference evidence="8 9" key="1">
    <citation type="journal article" date="2007" name="Nature">
        <title>Evolution of genes and genomes on the Drosophila phylogeny.</title>
        <authorList>
            <consortium name="Drosophila 12 Genomes Consortium"/>
            <person name="Clark A.G."/>
            <person name="Eisen M.B."/>
            <person name="Smith D.R."/>
            <person name="Bergman C.M."/>
            <person name="Oliver B."/>
            <person name="Markow T.A."/>
            <person name="Kaufman T.C."/>
            <person name="Kellis M."/>
            <person name="Gelbart W."/>
            <person name="Iyer V.N."/>
            <person name="Pollard D.A."/>
            <person name="Sackton T.B."/>
            <person name="Larracuente A.M."/>
            <person name="Singh N.D."/>
            <person name="Abad J.P."/>
            <person name="Abt D.N."/>
            <person name="Adryan B."/>
            <person name="Aguade M."/>
            <person name="Akashi H."/>
            <person name="Anderson W.W."/>
            <person name="Aquadro C.F."/>
            <person name="Ardell D.H."/>
            <person name="Arguello R."/>
            <person name="Artieri C.G."/>
            <person name="Barbash D.A."/>
            <person name="Barker D."/>
            <person name="Barsanti P."/>
            <person name="Batterham P."/>
            <person name="Batzoglou S."/>
            <person name="Begun D."/>
            <person name="Bhutkar A."/>
            <person name="Blanco E."/>
            <person name="Bosak S.A."/>
            <person name="Bradley R.K."/>
            <person name="Brand A.D."/>
            <person name="Brent M.R."/>
            <person name="Brooks A.N."/>
            <person name="Brown R.H."/>
            <person name="Butlin R.K."/>
            <person name="Caggese C."/>
            <person name="Calvi B.R."/>
            <person name="Bernardo de Carvalho A."/>
            <person name="Caspi A."/>
            <person name="Castrezana S."/>
            <person name="Celniker S.E."/>
            <person name="Chang J.L."/>
            <person name="Chapple C."/>
            <person name="Chatterji S."/>
            <person name="Chinwalla A."/>
            <person name="Civetta A."/>
            <person name="Clifton S.W."/>
            <person name="Comeron J.M."/>
            <person name="Costello J.C."/>
            <person name="Coyne J.A."/>
            <person name="Daub J."/>
            <person name="David R.G."/>
            <person name="Delcher A.L."/>
            <person name="Delehaunty K."/>
            <person name="Do C.B."/>
            <person name="Ebling H."/>
            <person name="Edwards K."/>
            <person name="Eickbush T."/>
            <person name="Evans J.D."/>
            <person name="Filipski A."/>
            <person name="Findeiss S."/>
            <person name="Freyhult E."/>
            <person name="Fulton L."/>
            <person name="Fulton R."/>
            <person name="Garcia A.C."/>
            <person name="Gardiner A."/>
            <person name="Garfield D.A."/>
            <person name="Garvin B.E."/>
            <person name="Gibson G."/>
            <person name="Gilbert D."/>
            <person name="Gnerre S."/>
            <person name="Godfrey J."/>
            <person name="Good R."/>
            <person name="Gotea V."/>
            <person name="Gravely B."/>
            <person name="Greenberg A.J."/>
            <person name="Griffiths-Jones S."/>
            <person name="Gross S."/>
            <person name="Guigo R."/>
            <person name="Gustafson E.A."/>
            <person name="Haerty W."/>
            <person name="Hahn M.W."/>
            <person name="Halligan D.L."/>
            <person name="Halpern A.L."/>
            <person name="Halter G.M."/>
            <person name="Han M.V."/>
            <person name="Heger A."/>
            <person name="Hillier L."/>
            <person name="Hinrichs A.S."/>
            <person name="Holmes I."/>
            <person name="Hoskins R.A."/>
            <person name="Hubisz M.J."/>
            <person name="Hultmark D."/>
            <person name="Huntley M.A."/>
            <person name="Jaffe D.B."/>
            <person name="Jagadeeshan S."/>
            <person name="Jeck W.R."/>
            <person name="Johnson J."/>
            <person name="Jones C.D."/>
            <person name="Jordan W.C."/>
            <person name="Karpen G.H."/>
            <person name="Kataoka E."/>
            <person name="Keightley P.D."/>
            <person name="Kheradpour P."/>
            <person name="Kirkness E.F."/>
            <person name="Koerich L.B."/>
            <person name="Kristiansen K."/>
            <person name="Kudrna D."/>
            <person name="Kulathinal R.J."/>
            <person name="Kumar S."/>
            <person name="Kwok R."/>
            <person name="Lander E."/>
            <person name="Langley C.H."/>
            <person name="Lapoint R."/>
            <person name="Lazzaro B.P."/>
            <person name="Lee S.J."/>
            <person name="Levesque L."/>
            <person name="Li R."/>
            <person name="Lin C.F."/>
            <person name="Lin M.F."/>
            <person name="Lindblad-Toh K."/>
            <person name="Llopart A."/>
            <person name="Long M."/>
            <person name="Low L."/>
            <person name="Lozovsky E."/>
            <person name="Lu J."/>
            <person name="Luo M."/>
            <person name="Machado C.A."/>
            <person name="Makalowski W."/>
            <person name="Marzo M."/>
            <person name="Matsuda M."/>
            <person name="Matzkin L."/>
            <person name="McAllister B."/>
            <person name="McBride C.S."/>
            <person name="McKernan B."/>
            <person name="McKernan K."/>
            <person name="Mendez-Lago M."/>
            <person name="Minx P."/>
            <person name="Mollenhauer M.U."/>
            <person name="Montooth K."/>
            <person name="Mount S.M."/>
            <person name="Mu X."/>
            <person name="Myers E."/>
            <person name="Negre B."/>
            <person name="Newfeld S."/>
            <person name="Nielsen R."/>
            <person name="Noor M.A."/>
            <person name="O'Grady P."/>
            <person name="Pachter L."/>
            <person name="Papaceit M."/>
            <person name="Parisi M.J."/>
            <person name="Parisi M."/>
            <person name="Parts L."/>
            <person name="Pedersen J.S."/>
            <person name="Pesole G."/>
            <person name="Phillippy A.M."/>
            <person name="Ponting C.P."/>
            <person name="Pop M."/>
            <person name="Porcelli D."/>
            <person name="Powell J.R."/>
            <person name="Prohaska S."/>
            <person name="Pruitt K."/>
            <person name="Puig M."/>
            <person name="Quesneville H."/>
            <person name="Ram K.R."/>
            <person name="Rand D."/>
            <person name="Rasmussen M.D."/>
            <person name="Reed L.K."/>
            <person name="Reenan R."/>
            <person name="Reily A."/>
            <person name="Remington K.A."/>
            <person name="Rieger T.T."/>
            <person name="Ritchie M.G."/>
            <person name="Robin C."/>
            <person name="Rogers Y.H."/>
            <person name="Rohde C."/>
            <person name="Rozas J."/>
            <person name="Rubenfield M.J."/>
            <person name="Ruiz A."/>
            <person name="Russo S."/>
            <person name="Salzberg S.L."/>
            <person name="Sanchez-Gracia A."/>
            <person name="Saranga D.J."/>
            <person name="Sato H."/>
            <person name="Schaeffer S.W."/>
            <person name="Schatz M.C."/>
            <person name="Schlenke T."/>
            <person name="Schwartz R."/>
            <person name="Segarra C."/>
            <person name="Singh R.S."/>
            <person name="Sirot L."/>
            <person name="Sirota M."/>
            <person name="Sisneros N.B."/>
            <person name="Smith C.D."/>
            <person name="Smith T.F."/>
            <person name="Spieth J."/>
            <person name="Stage D.E."/>
            <person name="Stark A."/>
            <person name="Stephan W."/>
            <person name="Strausberg R.L."/>
            <person name="Strempel S."/>
            <person name="Sturgill D."/>
            <person name="Sutton G."/>
            <person name="Sutton G.G."/>
            <person name="Tao W."/>
            <person name="Teichmann S."/>
            <person name="Tobari Y.N."/>
            <person name="Tomimura Y."/>
            <person name="Tsolas J.M."/>
            <person name="Valente V.L."/>
            <person name="Venter E."/>
            <person name="Venter J.C."/>
            <person name="Vicario S."/>
            <person name="Vieira F.G."/>
            <person name="Vilella A.J."/>
            <person name="Villasante A."/>
            <person name="Walenz B."/>
            <person name="Wang J."/>
            <person name="Wasserman M."/>
            <person name="Watts T."/>
            <person name="Wilson D."/>
            <person name="Wilson R.K."/>
            <person name="Wing R.A."/>
            <person name="Wolfner M.F."/>
            <person name="Wong A."/>
            <person name="Wong G.K."/>
            <person name="Wu C.I."/>
            <person name="Wu G."/>
            <person name="Yamamoto D."/>
            <person name="Yang H.P."/>
            <person name="Yang S.P."/>
            <person name="Yorke J.A."/>
            <person name="Yoshida K."/>
            <person name="Zdobnov E."/>
            <person name="Zhang P."/>
            <person name="Zhang Y."/>
            <person name="Zimin A.V."/>
            <person name="Baldwin J."/>
            <person name="Abdouelleil A."/>
            <person name="Abdulkadir J."/>
            <person name="Abebe A."/>
            <person name="Abera B."/>
            <person name="Abreu J."/>
            <person name="Acer S.C."/>
            <person name="Aftuck L."/>
            <person name="Alexander A."/>
            <person name="An P."/>
            <person name="Anderson E."/>
            <person name="Anderson S."/>
            <person name="Arachi H."/>
            <person name="Azer M."/>
            <person name="Bachantsang P."/>
            <person name="Barry A."/>
            <person name="Bayul T."/>
            <person name="Berlin A."/>
            <person name="Bessette D."/>
            <person name="Bloom T."/>
            <person name="Blye J."/>
            <person name="Boguslavskiy L."/>
            <person name="Bonnet C."/>
            <person name="Boukhgalter B."/>
            <person name="Bourzgui I."/>
            <person name="Brown A."/>
            <person name="Cahill P."/>
            <person name="Channer S."/>
            <person name="Cheshatsang Y."/>
            <person name="Chuda L."/>
            <person name="Citroen M."/>
            <person name="Collymore A."/>
            <person name="Cooke P."/>
            <person name="Costello M."/>
            <person name="D'Aco K."/>
            <person name="Daza R."/>
            <person name="De Haan G."/>
            <person name="DeGray S."/>
            <person name="DeMaso C."/>
            <person name="Dhargay N."/>
            <person name="Dooley K."/>
            <person name="Dooley E."/>
            <person name="Doricent M."/>
            <person name="Dorje P."/>
            <person name="Dorjee K."/>
            <person name="Dupes A."/>
            <person name="Elong R."/>
            <person name="Falk J."/>
            <person name="Farina A."/>
            <person name="Faro S."/>
            <person name="Ferguson D."/>
            <person name="Fisher S."/>
            <person name="Foley C.D."/>
            <person name="Franke A."/>
            <person name="Friedrich D."/>
            <person name="Gadbois L."/>
            <person name="Gearin G."/>
            <person name="Gearin C.R."/>
            <person name="Giannoukos G."/>
            <person name="Goode T."/>
            <person name="Graham J."/>
            <person name="Grandbois E."/>
            <person name="Grewal S."/>
            <person name="Gyaltsen K."/>
            <person name="Hafez N."/>
            <person name="Hagos B."/>
            <person name="Hall J."/>
            <person name="Henson C."/>
            <person name="Hollinger A."/>
            <person name="Honan T."/>
            <person name="Huard M.D."/>
            <person name="Hughes L."/>
            <person name="Hurhula B."/>
            <person name="Husby M.E."/>
            <person name="Kamat A."/>
            <person name="Kanga B."/>
            <person name="Kashin S."/>
            <person name="Khazanovich D."/>
            <person name="Kisner P."/>
            <person name="Lance K."/>
            <person name="Lara M."/>
            <person name="Lee W."/>
            <person name="Lennon N."/>
            <person name="Letendre F."/>
            <person name="LeVine R."/>
            <person name="Lipovsky A."/>
            <person name="Liu X."/>
            <person name="Liu J."/>
            <person name="Liu S."/>
            <person name="Lokyitsang T."/>
            <person name="Lokyitsang Y."/>
            <person name="Lubonja R."/>
            <person name="Lui A."/>
            <person name="MacDonald P."/>
            <person name="Magnisalis V."/>
            <person name="Maru K."/>
            <person name="Matthews C."/>
            <person name="McCusker W."/>
            <person name="McDonough S."/>
            <person name="Mehta T."/>
            <person name="Meldrim J."/>
            <person name="Meneus L."/>
            <person name="Mihai O."/>
            <person name="Mihalev A."/>
            <person name="Mihova T."/>
            <person name="Mittelman R."/>
            <person name="Mlenga V."/>
            <person name="Montmayeur A."/>
            <person name="Mulrain L."/>
            <person name="Navidi A."/>
            <person name="Naylor J."/>
            <person name="Negash T."/>
            <person name="Nguyen T."/>
            <person name="Nguyen N."/>
            <person name="Nicol R."/>
            <person name="Norbu C."/>
            <person name="Norbu N."/>
            <person name="Novod N."/>
            <person name="O'Neill B."/>
            <person name="Osman S."/>
            <person name="Markiewicz E."/>
            <person name="Oyono O.L."/>
            <person name="Patti C."/>
            <person name="Phunkhang P."/>
            <person name="Pierre F."/>
            <person name="Priest M."/>
            <person name="Raghuraman S."/>
            <person name="Rege F."/>
            <person name="Reyes R."/>
            <person name="Rise C."/>
            <person name="Rogov P."/>
            <person name="Ross K."/>
            <person name="Ryan E."/>
            <person name="Settipalli S."/>
            <person name="Shea T."/>
            <person name="Sherpa N."/>
            <person name="Shi L."/>
            <person name="Shih D."/>
            <person name="Sparrow T."/>
            <person name="Spaulding J."/>
            <person name="Stalker J."/>
            <person name="Stange-Thomann N."/>
            <person name="Stavropoulos S."/>
            <person name="Stone C."/>
            <person name="Strader C."/>
            <person name="Tesfaye S."/>
            <person name="Thomson T."/>
            <person name="Thoulutsang Y."/>
            <person name="Thoulutsang D."/>
            <person name="Topham K."/>
            <person name="Topping I."/>
            <person name="Tsamla T."/>
            <person name="Vassiliev H."/>
            <person name="Vo A."/>
            <person name="Wangchuk T."/>
            <person name="Wangdi T."/>
            <person name="Weiand M."/>
            <person name="Wilkinson J."/>
            <person name="Wilson A."/>
            <person name="Yadav S."/>
            <person name="Young G."/>
            <person name="Yu Q."/>
            <person name="Zembek L."/>
            <person name="Zhong D."/>
            <person name="Zimmer A."/>
            <person name="Zwirko Z."/>
            <person name="Jaffe D.B."/>
            <person name="Alvarez P."/>
            <person name="Brockman W."/>
            <person name="Butler J."/>
            <person name="Chin C."/>
            <person name="Gnerre S."/>
            <person name="Grabherr M."/>
            <person name="Kleber M."/>
            <person name="Mauceli E."/>
            <person name="MacCallum I."/>
        </authorList>
    </citation>
    <scope>NUCLEOTIDE SEQUENCE [LARGE SCALE GENOMIC DNA]</scope>
    <source>
        <strain evidence="9">Rob3c / Tucson 14021-0248.25</strain>
    </source>
</reference>
<dbReference type="PROSITE" id="PS00018">
    <property type="entry name" value="EF_HAND_1"/>
    <property type="match status" value="2"/>
</dbReference>
<feature type="domain" description="EF-hand" evidence="7">
    <location>
        <begin position="9"/>
        <end position="44"/>
    </location>
</feature>
<dbReference type="PANTHER" id="PTHR46212:SF9">
    <property type="entry name" value="PROGRAMMED CELL DEATH PROTEIN 6"/>
    <property type="match status" value="1"/>
</dbReference>
<protein>
    <submittedName>
        <fullName evidence="8">GM19651</fullName>
    </submittedName>
</protein>
<proteinExistence type="predicted"/>
<keyword evidence="6" id="KW-0472">Membrane</keyword>
<dbReference type="SMART" id="SM00054">
    <property type="entry name" value="EFh"/>
    <property type="match status" value="4"/>
</dbReference>
<dbReference type="Proteomes" id="UP000001292">
    <property type="component" value="Unassembled WGS sequence"/>
</dbReference>
<feature type="domain" description="EF-hand" evidence="7">
    <location>
        <begin position="76"/>
        <end position="111"/>
    </location>
</feature>
<dbReference type="STRING" id="7238.B4IM49"/>
<keyword evidence="4" id="KW-0677">Repeat</keyword>
<evidence type="ECO:0000313" key="8">
    <source>
        <dbReference type="EMBL" id="EDW44102.1"/>
    </source>
</evidence>
<evidence type="ECO:0000256" key="6">
    <source>
        <dbReference type="SAM" id="Phobius"/>
    </source>
</evidence>
<evidence type="ECO:0000256" key="4">
    <source>
        <dbReference type="ARBA" id="ARBA00022737"/>
    </source>
</evidence>
<dbReference type="InterPro" id="IPR018247">
    <property type="entry name" value="EF_Hand_1_Ca_BS"/>
</dbReference>
<keyword evidence="6" id="KW-0812">Transmembrane</keyword>
<name>B4IM49_DROSE</name>
<dbReference type="PROSITE" id="PS50222">
    <property type="entry name" value="EF_HAND_2"/>
    <property type="match status" value="2"/>
</dbReference>
<sequence>MAYNHDGMPDQQFLWDVFQRVDKDKSGHISADELQVALSNGTWSAFNPETIRLMIGMFDRENKGTVSFKDFGALWKYVTDWQNCFRSFDCDNSGNIDKTELKTALTSFGYRLSDHLIDVLLRKFDRFGRGTILFDDFIQCCIVLYVSMTVIAIYVYKGAAGSRDIRCLAYEIALELAPKNGMVTQVLGLHGRYVNNKKIARELKEAGFGKIEFLKFTRWNRLPIFCPCLPTNHFFFAHVQFLRYTFSKKFKNVRNSKSLLLKILFLINCDRILKKCICRIIFVSH</sequence>
<dbReference type="InterPro" id="IPR051426">
    <property type="entry name" value="Peflin/Sorcin_CaBP"/>
</dbReference>
<evidence type="ECO:0000256" key="3">
    <source>
        <dbReference type="ARBA" id="ARBA00022723"/>
    </source>
</evidence>